<evidence type="ECO:0000313" key="1">
    <source>
        <dbReference type="EMBL" id="CAD9040899.1"/>
    </source>
</evidence>
<proteinExistence type="predicted"/>
<name>A0A7S1JDS0_9EUGL</name>
<protein>
    <submittedName>
        <fullName evidence="1">Uncharacterized protein</fullName>
    </submittedName>
</protein>
<organism evidence="1">
    <name type="scientific">Eutreptiella gymnastica</name>
    <dbReference type="NCBI Taxonomy" id="73025"/>
    <lineage>
        <taxon>Eukaryota</taxon>
        <taxon>Discoba</taxon>
        <taxon>Euglenozoa</taxon>
        <taxon>Euglenida</taxon>
        <taxon>Spirocuta</taxon>
        <taxon>Euglenophyceae</taxon>
        <taxon>Eutreptiales</taxon>
        <taxon>Eutreptiaceae</taxon>
        <taxon>Eutreptiella</taxon>
    </lineage>
</organism>
<gene>
    <name evidence="1" type="ORF">EGYM00392_LOCUS52068</name>
</gene>
<dbReference type="AlphaFoldDB" id="A0A7S1JDS0"/>
<reference evidence="1" key="1">
    <citation type="submission" date="2021-01" db="EMBL/GenBank/DDBJ databases">
        <authorList>
            <person name="Corre E."/>
            <person name="Pelletier E."/>
            <person name="Niang G."/>
            <person name="Scheremetjew M."/>
            <person name="Finn R."/>
            <person name="Kale V."/>
            <person name="Holt S."/>
            <person name="Cochrane G."/>
            <person name="Meng A."/>
            <person name="Brown T."/>
            <person name="Cohen L."/>
        </authorList>
    </citation>
    <scope>NUCLEOTIDE SEQUENCE</scope>
    <source>
        <strain evidence="1">NIES-381</strain>
    </source>
</reference>
<dbReference type="EMBL" id="HBGA01142154">
    <property type="protein sequence ID" value="CAD9040899.1"/>
    <property type="molecule type" value="Transcribed_RNA"/>
</dbReference>
<sequence>MDTGAKPFESFAGHGFFLQLQLQFCMFWGVKMSCFESMNVASLGHVKDMPHQYNSVLTGMQPSKHEHTHWTRFYYVCTIFALHFCMLQRFLQVVCSCFAGNFCS</sequence>
<accession>A0A7S1JDS0</accession>